<sequence length="68" mass="8179">MSPNYAMNMILADIMDCHCGQTRELPKHHTHVRGKVLIKKNEKKEKQNITDKSWIQNDFIKFQWPWIL</sequence>
<proteinExistence type="predicted"/>
<dbReference type="EMBL" id="MN741026">
    <property type="protein sequence ID" value="QHU23290.1"/>
    <property type="molecule type" value="Genomic_DNA"/>
</dbReference>
<dbReference type="AlphaFoldDB" id="A0A6C0L369"/>
<evidence type="ECO:0000313" key="1">
    <source>
        <dbReference type="EMBL" id="QHU23290.1"/>
    </source>
</evidence>
<organism evidence="1">
    <name type="scientific">viral metagenome</name>
    <dbReference type="NCBI Taxonomy" id="1070528"/>
    <lineage>
        <taxon>unclassified sequences</taxon>
        <taxon>metagenomes</taxon>
        <taxon>organismal metagenomes</taxon>
    </lineage>
</organism>
<name>A0A6C0L369_9ZZZZ</name>
<protein>
    <submittedName>
        <fullName evidence="1">Uncharacterized protein</fullName>
    </submittedName>
</protein>
<reference evidence="1" key="1">
    <citation type="journal article" date="2020" name="Nature">
        <title>Giant virus diversity and host interactions through global metagenomics.</title>
        <authorList>
            <person name="Schulz F."/>
            <person name="Roux S."/>
            <person name="Paez-Espino D."/>
            <person name="Jungbluth S."/>
            <person name="Walsh D.A."/>
            <person name="Denef V.J."/>
            <person name="McMahon K.D."/>
            <person name="Konstantinidis K.T."/>
            <person name="Eloe-Fadrosh E.A."/>
            <person name="Kyrpides N.C."/>
            <person name="Woyke T."/>
        </authorList>
    </citation>
    <scope>NUCLEOTIDE SEQUENCE</scope>
    <source>
        <strain evidence="1">GVMAG-S-ERX555907-94</strain>
    </source>
</reference>
<accession>A0A6C0L369</accession>